<accession>A0A4V3C7W9</accession>
<evidence type="ECO:0000313" key="1">
    <source>
        <dbReference type="EMBL" id="TDO39308.1"/>
    </source>
</evidence>
<protein>
    <submittedName>
        <fullName evidence="1">Uncharacterized protein</fullName>
    </submittedName>
</protein>
<reference evidence="1 2" key="1">
    <citation type="submission" date="2019-03" db="EMBL/GenBank/DDBJ databases">
        <title>Sequencing the genomes of 1000 actinobacteria strains.</title>
        <authorList>
            <person name="Klenk H.-P."/>
        </authorList>
    </citation>
    <scope>NUCLEOTIDE SEQUENCE [LARGE SCALE GENOMIC DNA]</scope>
    <source>
        <strain evidence="1 2">DSM 43805</strain>
    </source>
</reference>
<dbReference type="RefSeq" id="WP_133873659.1">
    <property type="nucleotide sequence ID" value="NZ_BOMD01000105.1"/>
</dbReference>
<dbReference type="EMBL" id="SNWR01000001">
    <property type="protein sequence ID" value="TDO39308.1"/>
    <property type="molecule type" value="Genomic_DNA"/>
</dbReference>
<dbReference type="OrthoDB" id="7041574at2"/>
<dbReference type="Proteomes" id="UP000294901">
    <property type="component" value="Unassembled WGS sequence"/>
</dbReference>
<gene>
    <name evidence="1" type="ORF">C8E87_2989</name>
</gene>
<organism evidence="1 2">
    <name type="scientific">Paractinoplanes brasiliensis</name>
    <dbReference type="NCBI Taxonomy" id="52695"/>
    <lineage>
        <taxon>Bacteria</taxon>
        <taxon>Bacillati</taxon>
        <taxon>Actinomycetota</taxon>
        <taxon>Actinomycetes</taxon>
        <taxon>Micromonosporales</taxon>
        <taxon>Micromonosporaceae</taxon>
        <taxon>Paractinoplanes</taxon>
    </lineage>
</organism>
<name>A0A4V3C7W9_9ACTN</name>
<dbReference type="AlphaFoldDB" id="A0A4V3C7W9"/>
<proteinExistence type="predicted"/>
<sequence length="413" mass="46316">MNNQIIICDDETDRAMKWADFLEKIPDVADTYAVSTLSDRGLAQAIGILEARRRSARGAAEKDQHSKREALVETPFDSAAMVIVDYDLIDLRAEGDQNAYAGPSETGERVAYLARCYSRCDTIVALNQFVRQSTFDLRLRGHLSSYADLNIASDDLMRPTLWLDDQEGYRPWSWPCLGDAPARHRARVEFVEEHMDEPILAALGILSGEARSPAYEAMQREHLEFLSRDVAETATFRDFVVNSGKGLRARDELWEPQAAARIAAARVHKWLERDVLPGQDILVDGPHLALRYPSLIGSTDTDAALRHTTRRTADGESVGLLSETIAYAAFPHPNWLSRPCWFWPSLANDERIVEVGRPWEAADISLVFCEDASDFRIADSAREFRAEVLGPFGRRYVAGLDGISYEPAVRFAL</sequence>
<evidence type="ECO:0000313" key="2">
    <source>
        <dbReference type="Proteomes" id="UP000294901"/>
    </source>
</evidence>
<comment type="caution">
    <text evidence="1">The sequence shown here is derived from an EMBL/GenBank/DDBJ whole genome shotgun (WGS) entry which is preliminary data.</text>
</comment>
<keyword evidence="2" id="KW-1185">Reference proteome</keyword>